<protein>
    <submittedName>
        <fullName evidence="1">9101_t:CDS:1</fullName>
    </submittedName>
</protein>
<organism evidence="1 2">
    <name type="scientific">Funneliformis geosporum</name>
    <dbReference type="NCBI Taxonomy" id="1117311"/>
    <lineage>
        <taxon>Eukaryota</taxon>
        <taxon>Fungi</taxon>
        <taxon>Fungi incertae sedis</taxon>
        <taxon>Mucoromycota</taxon>
        <taxon>Glomeromycotina</taxon>
        <taxon>Glomeromycetes</taxon>
        <taxon>Glomerales</taxon>
        <taxon>Glomeraceae</taxon>
        <taxon>Funneliformis</taxon>
    </lineage>
</organism>
<dbReference type="EMBL" id="CAMKVN010004182">
    <property type="protein sequence ID" value="CAI2186537.1"/>
    <property type="molecule type" value="Genomic_DNA"/>
</dbReference>
<comment type="caution">
    <text evidence="1">The sequence shown here is derived from an EMBL/GenBank/DDBJ whole genome shotgun (WGS) entry which is preliminary data.</text>
</comment>
<evidence type="ECO:0000313" key="1">
    <source>
        <dbReference type="EMBL" id="CAI2186537.1"/>
    </source>
</evidence>
<dbReference type="Proteomes" id="UP001153678">
    <property type="component" value="Unassembled WGS sequence"/>
</dbReference>
<accession>A0A9W4SZJ5</accession>
<name>A0A9W4SZJ5_9GLOM</name>
<feature type="non-terminal residue" evidence="1">
    <location>
        <position position="1"/>
    </location>
</feature>
<dbReference type="OrthoDB" id="2369361at2759"/>
<keyword evidence="2" id="KW-1185">Reference proteome</keyword>
<proteinExistence type="predicted"/>
<reference evidence="1" key="1">
    <citation type="submission" date="2022-08" db="EMBL/GenBank/DDBJ databases">
        <authorList>
            <person name="Kallberg Y."/>
            <person name="Tangrot J."/>
            <person name="Rosling A."/>
        </authorList>
    </citation>
    <scope>NUCLEOTIDE SEQUENCE</scope>
    <source>
        <strain evidence="1">Wild A</strain>
    </source>
</reference>
<sequence>GEFLTIQKDLSTSAEIIIAPGDIREYNEATECWICKKAFLKLSSEVS</sequence>
<dbReference type="AlphaFoldDB" id="A0A9W4SZJ5"/>
<gene>
    <name evidence="1" type="ORF">FWILDA_LOCUS12626</name>
</gene>
<evidence type="ECO:0000313" key="2">
    <source>
        <dbReference type="Proteomes" id="UP001153678"/>
    </source>
</evidence>